<gene>
    <name evidence="10" type="ORF">PVL29_009711</name>
</gene>
<evidence type="ECO:0000256" key="4">
    <source>
        <dbReference type="ARBA" id="ARBA00023159"/>
    </source>
</evidence>
<evidence type="ECO:0000256" key="1">
    <source>
        <dbReference type="ARBA" id="ARBA00004123"/>
    </source>
</evidence>
<comment type="similarity">
    <text evidence="8">Belongs to the NFYA/HAP2 subunit family.</text>
</comment>
<reference evidence="10 11" key="1">
    <citation type="journal article" date="2023" name="BMC Biotechnol.">
        <title>Vitis rotundifolia cv Carlos genome sequencing.</title>
        <authorList>
            <person name="Huff M."/>
            <person name="Hulse-Kemp A."/>
            <person name="Scheffler B."/>
            <person name="Youngblood R."/>
            <person name="Simpson S."/>
            <person name="Babiker E."/>
            <person name="Staton M."/>
        </authorList>
    </citation>
    <scope>NUCLEOTIDE SEQUENCE [LARGE SCALE GENOMIC DNA]</scope>
    <source>
        <tissue evidence="10">Leaf</tissue>
    </source>
</reference>
<comment type="subunit">
    <text evidence="7">Heterotrimeric transcription factor composed of three components, NF-YA, NF-YB and NF-YC. NF-YB and NF-YC must interact and dimerize for NF-YA association and DNA binding.</text>
</comment>
<comment type="subcellular location">
    <subcellularLocation>
        <location evidence="1 8">Nucleus</location>
    </subcellularLocation>
</comment>
<evidence type="ECO:0000256" key="8">
    <source>
        <dbReference type="RuleBase" id="RU367155"/>
    </source>
</evidence>
<evidence type="ECO:0000313" key="11">
    <source>
        <dbReference type="Proteomes" id="UP001168098"/>
    </source>
</evidence>
<keyword evidence="5 8" id="KW-0804">Transcription</keyword>
<organism evidence="10 11">
    <name type="scientific">Vitis rotundifolia</name>
    <name type="common">Muscadine grape</name>
    <dbReference type="NCBI Taxonomy" id="103349"/>
    <lineage>
        <taxon>Eukaryota</taxon>
        <taxon>Viridiplantae</taxon>
        <taxon>Streptophyta</taxon>
        <taxon>Embryophyta</taxon>
        <taxon>Tracheophyta</taxon>
        <taxon>Spermatophyta</taxon>
        <taxon>Magnoliopsida</taxon>
        <taxon>eudicotyledons</taxon>
        <taxon>Gunneridae</taxon>
        <taxon>Pentapetalae</taxon>
        <taxon>rosids</taxon>
        <taxon>Vitales</taxon>
        <taxon>Vitaceae</taxon>
        <taxon>Viteae</taxon>
        <taxon>Vitis</taxon>
    </lineage>
</organism>
<dbReference type="EMBL" id="JARBHA010000008">
    <property type="protein sequence ID" value="KAJ9693875.1"/>
    <property type="molecule type" value="Genomic_DNA"/>
</dbReference>
<dbReference type="PROSITE" id="PS00686">
    <property type="entry name" value="NFYA_HAP2_1"/>
    <property type="match status" value="1"/>
</dbReference>
<dbReference type="InterPro" id="IPR001289">
    <property type="entry name" value="NFYA"/>
</dbReference>
<proteinExistence type="inferred from homology"/>
<sequence>MTMQTTYFKEHAGSAHNPTGQLSSAAAVPWWSGLGSQSVYDESFGQLKSLSMEHPGKGDQLTAIKQVELGAEHGTDKGNTTQFTIFAGECKNSEDAQKPQPLQATISMQSTIPEYRTRFELGFGQPMVCVKYPHADQCYGVFSAYGHQVMGRIMLPLSLTTDDGPIYVNAKQYHGIIRRRQSRAKAELENKLTRARKPYMHESRHLHAMRRPRGCGGRFLKKNLNGGKCGTDMKKIDDRQLSQPTGSQISEVLQSDSGNMNSPKEANGNLSKLLGSEVTSMYSRRYLHQFPVNNVQASADTLADMMARGHGMVMASKWVAAADNRCNPKA</sequence>
<dbReference type="Gene3D" id="6.10.250.2430">
    <property type="match status" value="1"/>
</dbReference>
<dbReference type="GO" id="GO:0003677">
    <property type="term" value="F:DNA binding"/>
    <property type="evidence" value="ECO:0007669"/>
    <property type="project" value="UniProtKB-KW"/>
</dbReference>
<name>A0AA38ZS11_VITRO</name>
<protein>
    <recommendedName>
        <fullName evidence="8">Nuclear transcription factor Y subunit</fullName>
    </recommendedName>
</protein>
<dbReference type="PANTHER" id="PTHR12632">
    <property type="entry name" value="TRANSCRIPTION FACTOR NF-Y ALPHA-RELATED"/>
    <property type="match status" value="1"/>
</dbReference>
<dbReference type="Proteomes" id="UP001168098">
    <property type="component" value="Unassembled WGS sequence"/>
</dbReference>
<comment type="function">
    <text evidence="8">Component of the sequence-specific heterotrimeric transcription factor (NF-Y) which specifically recognizes a 5'-CCAAT-3' box motif found in the promoters of its target genes.</text>
</comment>
<dbReference type="AlphaFoldDB" id="A0AA38ZS11"/>
<keyword evidence="11" id="KW-1185">Reference proteome</keyword>
<evidence type="ECO:0000256" key="3">
    <source>
        <dbReference type="ARBA" id="ARBA00023125"/>
    </source>
</evidence>
<dbReference type="PROSITE" id="PS51152">
    <property type="entry name" value="NFYA_HAP2_2"/>
    <property type="match status" value="1"/>
</dbReference>
<evidence type="ECO:0000313" key="10">
    <source>
        <dbReference type="EMBL" id="KAJ9693875.1"/>
    </source>
</evidence>
<comment type="caution">
    <text evidence="10">The sequence shown here is derived from an EMBL/GenBank/DDBJ whole genome shotgun (WGS) entry which is preliminary data.</text>
</comment>
<evidence type="ECO:0000256" key="2">
    <source>
        <dbReference type="ARBA" id="ARBA00023015"/>
    </source>
</evidence>
<evidence type="ECO:0000256" key="6">
    <source>
        <dbReference type="ARBA" id="ARBA00023242"/>
    </source>
</evidence>
<dbReference type="SMART" id="SM00521">
    <property type="entry name" value="CBF"/>
    <property type="match status" value="1"/>
</dbReference>
<keyword evidence="2 8" id="KW-0805">Transcription regulation</keyword>
<dbReference type="PRINTS" id="PR00616">
    <property type="entry name" value="CCAATSUBUNTB"/>
</dbReference>
<accession>A0AA38ZS11</accession>
<keyword evidence="6 8" id="KW-0539">Nucleus</keyword>
<feature type="region of interest" description="Disordered" evidence="9">
    <location>
        <begin position="1"/>
        <end position="21"/>
    </location>
</feature>
<dbReference type="GO" id="GO:0003700">
    <property type="term" value="F:DNA-binding transcription factor activity"/>
    <property type="evidence" value="ECO:0007669"/>
    <property type="project" value="UniProtKB-UniRule"/>
</dbReference>
<keyword evidence="3 8" id="KW-0238">DNA-binding</keyword>
<evidence type="ECO:0000256" key="9">
    <source>
        <dbReference type="SAM" id="MobiDB-lite"/>
    </source>
</evidence>
<keyword evidence="4" id="KW-0010">Activator</keyword>
<evidence type="ECO:0000256" key="7">
    <source>
        <dbReference type="ARBA" id="ARBA00025911"/>
    </source>
</evidence>
<dbReference type="Pfam" id="PF02045">
    <property type="entry name" value="CBFB_NFYA"/>
    <property type="match status" value="1"/>
</dbReference>
<dbReference type="InterPro" id="IPR018362">
    <property type="entry name" value="CCAAT-binding_factor_CS"/>
</dbReference>
<evidence type="ECO:0000256" key="5">
    <source>
        <dbReference type="ARBA" id="ARBA00023163"/>
    </source>
</evidence>
<dbReference type="GO" id="GO:0016602">
    <property type="term" value="C:CCAAT-binding factor complex"/>
    <property type="evidence" value="ECO:0007669"/>
    <property type="project" value="InterPro"/>
</dbReference>